<evidence type="ECO:0000313" key="13">
    <source>
        <dbReference type="Proteomes" id="UP000026962"/>
    </source>
</evidence>
<keyword evidence="7 8" id="KW-0624">Polysaccharide degradation</keyword>
<dbReference type="Proteomes" id="UP000026962">
    <property type="component" value="Chromosome 2"/>
</dbReference>
<dbReference type="EC" id="3.2.1.4" evidence="10"/>
<feature type="signal peptide" evidence="10">
    <location>
        <begin position="1"/>
        <end position="22"/>
    </location>
</feature>
<proteinExistence type="inferred from homology"/>
<dbReference type="Gene3D" id="1.50.10.10">
    <property type="match status" value="2"/>
</dbReference>
<dbReference type="EnsemblPlants" id="OPUNC02G01320.1">
    <property type="protein sequence ID" value="OPUNC02G01320.1"/>
    <property type="gene ID" value="OPUNC02G01320"/>
</dbReference>
<dbReference type="InterPro" id="IPR033126">
    <property type="entry name" value="Glyco_hydro_9_Asp/Glu_AS"/>
</dbReference>
<evidence type="ECO:0000256" key="1">
    <source>
        <dbReference type="ARBA" id="ARBA00000966"/>
    </source>
</evidence>
<evidence type="ECO:0000256" key="5">
    <source>
        <dbReference type="ARBA" id="ARBA00023277"/>
    </source>
</evidence>
<evidence type="ECO:0000256" key="4">
    <source>
        <dbReference type="ARBA" id="ARBA00023001"/>
    </source>
</evidence>
<evidence type="ECO:0000256" key="9">
    <source>
        <dbReference type="PROSITE-ProRule" id="PRU10060"/>
    </source>
</evidence>
<evidence type="ECO:0000256" key="6">
    <source>
        <dbReference type="ARBA" id="ARBA00023295"/>
    </source>
</evidence>
<keyword evidence="3 8" id="KW-0378">Hydrolase</keyword>
<dbReference type="PROSITE" id="PS00592">
    <property type="entry name" value="GH9_2"/>
    <property type="match status" value="1"/>
</dbReference>
<dbReference type="PROSITE" id="PS00698">
    <property type="entry name" value="GH9_3"/>
    <property type="match status" value="1"/>
</dbReference>
<feature type="domain" description="Glycoside hydrolase family 9" evidence="11">
    <location>
        <begin position="88"/>
        <end position="426"/>
    </location>
</feature>
<evidence type="ECO:0000256" key="10">
    <source>
        <dbReference type="RuleBase" id="RU361166"/>
    </source>
</evidence>
<dbReference type="GO" id="GO:0008810">
    <property type="term" value="F:cellulase activity"/>
    <property type="evidence" value="ECO:0007669"/>
    <property type="project" value="UniProtKB-EC"/>
</dbReference>
<feature type="active site" evidence="8">
    <location>
        <position position="353"/>
    </location>
</feature>
<dbReference type="eggNOG" id="ENOG502QPI6">
    <property type="taxonomic scope" value="Eukaryota"/>
</dbReference>
<evidence type="ECO:0000259" key="11">
    <source>
        <dbReference type="Pfam" id="PF00759"/>
    </source>
</evidence>
<sequence>MSRACLLAAVAVVCLAGREAAAFNYADALDKAILFFEAQRSGKLPPGQRVAWRADSGLSDGSADNVDLAGGYYDAGDNVKFGLPMAFTDHRCWERPEDMDTPRSVYKVTPQSPGSDVAGETAAALAAASIVFRVSDPAYSAKLLDAAQQVFDFADKYRGSYSDSLSSVVCPFYCSYSGYHDELLWAASWLHLASPPSPEKKDVYLSYIGSNGHALGAEQDDFTFSWDDKRVATKGFLQSRADGLQLYKAHTDNYICSLIPGANGFQSQYTPGGLLFKEGDSNMQYVTSTAFLLLTYAKYLSSNAATVSCGSTAVSPSTLVSLAKKQVDYILGANPAAMSYMVGFGARYPRHVHHRGASMPAVRDHPARIGCDEGFRYLHSPEPDRNVLVGAVVGGPDGGDGFTDSRDNYAQAEPSTYTNAPLVGALAFFAGKHKIFTP</sequence>
<feature type="chain" id="PRO_5005116374" description="Endoglucanase" evidence="10">
    <location>
        <begin position="23"/>
        <end position="438"/>
    </location>
</feature>
<evidence type="ECO:0000256" key="2">
    <source>
        <dbReference type="ARBA" id="ARBA00007072"/>
    </source>
</evidence>
<keyword evidence="4 10" id="KW-0136">Cellulose degradation</keyword>
<reference evidence="12" key="1">
    <citation type="submission" date="2015-04" db="UniProtKB">
        <authorList>
            <consortium name="EnsemblPlants"/>
        </authorList>
    </citation>
    <scope>IDENTIFICATION</scope>
</reference>
<dbReference type="InterPro" id="IPR008928">
    <property type="entry name" value="6-hairpin_glycosidase_sf"/>
</dbReference>
<reference evidence="12" key="2">
    <citation type="submission" date="2018-05" db="EMBL/GenBank/DDBJ databases">
        <title>OpunRS2 (Oryza punctata Reference Sequence Version 2).</title>
        <authorList>
            <person name="Zhang J."/>
            <person name="Kudrna D."/>
            <person name="Lee S."/>
            <person name="Talag J."/>
            <person name="Welchert J."/>
            <person name="Wing R.A."/>
        </authorList>
    </citation>
    <scope>NUCLEOTIDE SEQUENCE [LARGE SCALE GENOMIC DNA]</scope>
</reference>
<evidence type="ECO:0000256" key="3">
    <source>
        <dbReference type="ARBA" id="ARBA00022801"/>
    </source>
</evidence>
<organism evidence="12">
    <name type="scientific">Oryza punctata</name>
    <name type="common">Red rice</name>
    <dbReference type="NCBI Taxonomy" id="4537"/>
    <lineage>
        <taxon>Eukaryota</taxon>
        <taxon>Viridiplantae</taxon>
        <taxon>Streptophyta</taxon>
        <taxon>Embryophyta</taxon>
        <taxon>Tracheophyta</taxon>
        <taxon>Spermatophyta</taxon>
        <taxon>Magnoliopsida</taxon>
        <taxon>Liliopsida</taxon>
        <taxon>Poales</taxon>
        <taxon>Poaceae</taxon>
        <taxon>BOP clade</taxon>
        <taxon>Oryzoideae</taxon>
        <taxon>Oryzeae</taxon>
        <taxon>Oryzinae</taxon>
        <taxon>Oryza</taxon>
    </lineage>
</organism>
<keyword evidence="6 8" id="KW-0326">Glycosidase</keyword>
<dbReference type="Gramene" id="OPUNC02G01320.1">
    <property type="protein sequence ID" value="OPUNC02G01320.1"/>
    <property type="gene ID" value="OPUNC02G01320"/>
</dbReference>
<accession>A0A0E0JUW9</accession>
<dbReference type="InterPro" id="IPR018221">
    <property type="entry name" value="Glyco_hydro_9_His_AS"/>
</dbReference>
<dbReference type="HOGENOM" id="CLU_008926_1_2_1"/>
<keyword evidence="10" id="KW-0732">Signal</keyword>
<dbReference type="Pfam" id="PF00759">
    <property type="entry name" value="Glyco_hydro_9"/>
    <property type="match status" value="1"/>
</dbReference>
<keyword evidence="13" id="KW-1185">Reference proteome</keyword>
<dbReference type="AlphaFoldDB" id="A0A0E0JUW9"/>
<feature type="active site" evidence="9">
    <location>
        <position position="413"/>
    </location>
</feature>
<evidence type="ECO:0000256" key="7">
    <source>
        <dbReference type="ARBA" id="ARBA00023326"/>
    </source>
</evidence>
<comment type="similarity">
    <text evidence="2 8 10">Belongs to the glycosyl hydrolase 9 (cellulase E) family.</text>
</comment>
<dbReference type="PANTHER" id="PTHR22298">
    <property type="entry name" value="ENDO-1,4-BETA-GLUCANASE"/>
    <property type="match status" value="1"/>
</dbReference>
<dbReference type="InterPro" id="IPR001701">
    <property type="entry name" value="Glyco_hydro_9"/>
</dbReference>
<evidence type="ECO:0000313" key="12">
    <source>
        <dbReference type="EnsemblPlants" id="OPUNC02G01320.1"/>
    </source>
</evidence>
<keyword evidence="5 8" id="KW-0119">Carbohydrate metabolism</keyword>
<dbReference type="SUPFAM" id="SSF48208">
    <property type="entry name" value="Six-hairpin glycosidases"/>
    <property type="match status" value="1"/>
</dbReference>
<dbReference type="InterPro" id="IPR012341">
    <property type="entry name" value="6hp_glycosidase-like_sf"/>
</dbReference>
<evidence type="ECO:0000256" key="8">
    <source>
        <dbReference type="PROSITE-ProRule" id="PRU10059"/>
    </source>
</evidence>
<dbReference type="STRING" id="4537.A0A0E0JUW9"/>
<name>A0A0E0JUW9_ORYPU</name>
<comment type="catalytic activity">
    <reaction evidence="1 10">
        <text>Endohydrolysis of (1-&gt;4)-beta-D-glucosidic linkages in cellulose, lichenin and cereal beta-D-glucans.</text>
        <dbReference type="EC" id="3.2.1.4"/>
    </reaction>
</comment>
<dbReference type="GO" id="GO:0030245">
    <property type="term" value="P:cellulose catabolic process"/>
    <property type="evidence" value="ECO:0007669"/>
    <property type="project" value="UniProtKB-KW"/>
</dbReference>
<feature type="active site" evidence="9">
    <location>
        <position position="404"/>
    </location>
</feature>
<protein>
    <recommendedName>
        <fullName evidence="10">Endoglucanase</fullName>
        <ecNumber evidence="10">3.2.1.4</ecNumber>
    </recommendedName>
</protein>
<dbReference type="OMA" id="GHASCGT"/>